<keyword evidence="4 6" id="KW-1133">Transmembrane helix</keyword>
<comment type="caution">
    <text evidence="8">The sequence shown here is derived from an EMBL/GenBank/DDBJ whole genome shotgun (WGS) entry which is preliminary data.</text>
</comment>
<feature type="transmembrane region" description="Helical" evidence="6">
    <location>
        <begin position="117"/>
        <end position="136"/>
    </location>
</feature>
<dbReference type="EMBL" id="QKZS01000003">
    <property type="protein sequence ID" value="PZX56455.1"/>
    <property type="molecule type" value="Genomic_DNA"/>
</dbReference>
<feature type="transmembrane region" description="Helical" evidence="6">
    <location>
        <begin position="90"/>
        <end position="110"/>
    </location>
</feature>
<comment type="subcellular location">
    <subcellularLocation>
        <location evidence="1">Membrane</location>
        <topology evidence="1">Multi-pass membrane protein</topology>
    </subcellularLocation>
</comment>
<dbReference type="PANTHER" id="PTHR22911">
    <property type="entry name" value="ACYL-MALONYL CONDENSING ENZYME-RELATED"/>
    <property type="match status" value="1"/>
</dbReference>
<dbReference type="Gene3D" id="1.10.3730.20">
    <property type="match status" value="1"/>
</dbReference>
<dbReference type="Pfam" id="PF00892">
    <property type="entry name" value="EamA"/>
    <property type="match status" value="2"/>
</dbReference>
<sequence length="286" mass="29709">MRGDTRAILLAAGAFAVFSLTDALVKWLSRDLPVAQVGLMVTGIALGLVLVAARGGLRPRQPGLALLRGALLAADTLLIFYAFSRLDLTEAYALAFTAPLLVALVSTVFLQERLRQRGWLGVGLGFLGVLVVLQPQTQQLNAGHLAALASALAFALSIVVLRRVDAEEKDGAILFVVLLMIALTAAVLTGGDLMPLDAAQAAVVGLAGVLMALGHWLLIRAGRLGAASLVAPMQYSQLIWAALWGAALFGSPLGPALLAGAGLIILSGWLVSRAGPLPLSERPQHG</sequence>
<keyword evidence="3 6" id="KW-0812">Transmembrane</keyword>
<reference evidence="8 9" key="1">
    <citation type="submission" date="2018-06" db="EMBL/GenBank/DDBJ databases">
        <title>Genomic Encyclopedia of Archaeal and Bacterial Type Strains, Phase II (KMG-II): from individual species to whole genera.</title>
        <authorList>
            <person name="Goeker M."/>
        </authorList>
    </citation>
    <scope>NUCLEOTIDE SEQUENCE [LARGE SCALE GENOMIC DNA]</scope>
    <source>
        <strain evidence="8 9">DSM 18774</strain>
    </source>
</reference>
<dbReference type="AlphaFoldDB" id="A0A2W7RZX6"/>
<comment type="similarity">
    <text evidence="2">Belongs to the drug/metabolite transporter (DMT) superfamily. 10 TMS drug/metabolite exporter (DME) (TC 2.A.7.3) family.</text>
</comment>
<feature type="transmembrane region" description="Helical" evidence="6">
    <location>
        <begin position="199"/>
        <end position="219"/>
    </location>
</feature>
<name>A0A2W7RZX6_9RHOB</name>
<feature type="transmembrane region" description="Helical" evidence="6">
    <location>
        <begin position="65"/>
        <end position="84"/>
    </location>
</feature>
<feature type="domain" description="EamA" evidence="7">
    <location>
        <begin position="142"/>
        <end position="272"/>
    </location>
</feature>
<dbReference type="Proteomes" id="UP000249538">
    <property type="component" value="Unassembled WGS sequence"/>
</dbReference>
<protein>
    <submittedName>
        <fullName evidence="8">S-adenosylmethionine uptake transporter</fullName>
    </submittedName>
</protein>
<feature type="transmembrane region" description="Helical" evidence="6">
    <location>
        <begin position="253"/>
        <end position="272"/>
    </location>
</feature>
<gene>
    <name evidence="8" type="ORF">LX76_01484</name>
</gene>
<evidence type="ECO:0000256" key="2">
    <source>
        <dbReference type="ARBA" id="ARBA00009853"/>
    </source>
</evidence>
<evidence type="ECO:0000313" key="8">
    <source>
        <dbReference type="EMBL" id="PZX56455.1"/>
    </source>
</evidence>
<dbReference type="PANTHER" id="PTHR22911:SF6">
    <property type="entry name" value="SOLUTE CARRIER FAMILY 35 MEMBER G1"/>
    <property type="match status" value="1"/>
</dbReference>
<evidence type="ECO:0000313" key="9">
    <source>
        <dbReference type="Proteomes" id="UP000249538"/>
    </source>
</evidence>
<accession>A0A2W7RZX6</accession>
<feature type="transmembrane region" description="Helical" evidence="6">
    <location>
        <begin position="173"/>
        <end position="193"/>
    </location>
</feature>
<feature type="transmembrane region" description="Helical" evidence="6">
    <location>
        <begin position="33"/>
        <end position="53"/>
    </location>
</feature>
<evidence type="ECO:0000256" key="6">
    <source>
        <dbReference type="SAM" id="Phobius"/>
    </source>
</evidence>
<feature type="domain" description="EamA" evidence="7">
    <location>
        <begin position="6"/>
        <end position="133"/>
    </location>
</feature>
<dbReference type="GO" id="GO:0016020">
    <property type="term" value="C:membrane"/>
    <property type="evidence" value="ECO:0007669"/>
    <property type="project" value="UniProtKB-SubCell"/>
</dbReference>
<dbReference type="SUPFAM" id="SSF103481">
    <property type="entry name" value="Multidrug resistance efflux transporter EmrE"/>
    <property type="match status" value="2"/>
</dbReference>
<keyword evidence="5 6" id="KW-0472">Membrane</keyword>
<evidence type="ECO:0000256" key="1">
    <source>
        <dbReference type="ARBA" id="ARBA00004141"/>
    </source>
</evidence>
<dbReference type="RefSeq" id="WP_111467333.1">
    <property type="nucleotide sequence ID" value="NZ_QKZS01000003.1"/>
</dbReference>
<dbReference type="InterPro" id="IPR037185">
    <property type="entry name" value="EmrE-like"/>
</dbReference>
<organism evidence="8 9">
    <name type="scientific">Cereibacter changlensis</name>
    <dbReference type="NCBI Taxonomy" id="402884"/>
    <lineage>
        <taxon>Bacteria</taxon>
        <taxon>Pseudomonadati</taxon>
        <taxon>Pseudomonadota</taxon>
        <taxon>Alphaproteobacteria</taxon>
        <taxon>Rhodobacterales</taxon>
        <taxon>Paracoccaceae</taxon>
        <taxon>Cereibacter</taxon>
    </lineage>
</organism>
<evidence type="ECO:0000256" key="3">
    <source>
        <dbReference type="ARBA" id="ARBA00022692"/>
    </source>
</evidence>
<evidence type="ECO:0000259" key="7">
    <source>
        <dbReference type="Pfam" id="PF00892"/>
    </source>
</evidence>
<evidence type="ECO:0000256" key="4">
    <source>
        <dbReference type="ARBA" id="ARBA00022989"/>
    </source>
</evidence>
<feature type="transmembrane region" description="Helical" evidence="6">
    <location>
        <begin position="142"/>
        <end position="161"/>
    </location>
</feature>
<evidence type="ECO:0000256" key="5">
    <source>
        <dbReference type="ARBA" id="ARBA00023136"/>
    </source>
</evidence>
<proteinExistence type="inferred from homology"/>
<dbReference type="InterPro" id="IPR000620">
    <property type="entry name" value="EamA_dom"/>
</dbReference>